<evidence type="ECO:0000256" key="6">
    <source>
        <dbReference type="ARBA" id="ARBA00084094"/>
    </source>
</evidence>
<evidence type="ECO:0000256" key="2">
    <source>
        <dbReference type="ARBA" id="ARBA00022656"/>
    </source>
</evidence>
<dbReference type="GO" id="GO:0005576">
    <property type="term" value="C:extracellular region"/>
    <property type="evidence" value="ECO:0007669"/>
    <property type="project" value="UniProtKB-SubCell"/>
</dbReference>
<dbReference type="PROSITE" id="PS50240">
    <property type="entry name" value="TRYPSIN_DOM"/>
    <property type="match status" value="1"/>
</dbReference>
<evidence type="ECO:0000256" key="7">
    <source>
        <dbReference type="SAM" id="SignalP"/>
    </source>
</evidence>
<dbReference type="SMART" id="SM00020">
    <property type="entry name" value="Tryp_SPc"/>
    <property type="match status" value="1"/>
</dbReference>
<organism evidence="9 10">
    <name type="scientific">Pieris macdunnoughi</name>
    <dbReference type="NCBI Taxonomy" id="345717"/>
    <lineage>
        <taxon>Eukaryota</taxon>
        <taxon>Metazoa</taxon>
        <taxon>Ecdysozoa</taxon>
        <taxon>Arthropoda</taxon>
        <taxon>Hexapoda</taxon>
        <taxon>Insecta</taxon>
        <taxon>Pterygota</taxon>
        <taxon>Neoptera</taxon>
        <taxon>Endopterygota</taxon>
        <taxon>Lepidoptera</taxon>
        <taxon>Glossata</taxon>
        <taxon>Ditrysia</taxon>
        <taxon>Papilionoidea</taxon>
        <taxon>Pieridae</taxon>
        <taxon>Pierinae</taxon>
        <taxon>Pieris</taxon>
    </lineage>
</organism>
<dbReference type="GO" id="GO:0006508">
    <property type="term" value="P:proteolysis"/>
    <property type="evidence" value="ECO:0007669"/>
    <property type="project" value="InterPro"/>
</dbReference>
<keyword evidence="3" id="KW-1015">Disulfide bond</keyword>
<dbReference type="SUPFAM" id="SSF50494">
    <property type="entry name" value="Trypsin-like serine proteases"/>
    <property type="match status" value="1"/>
</dbReference>
<keyword evidence="2" id="KW-0800">Toxin</keyword>
<dbReference type="Proteomes" id="UP000663880">
    <property type="component" value="Unassembled WGS sequence"/>
</dbReference>
<protein>
    <recommendedName>
        <fullName evidence="8">Peptidase S1 domain-containing protein</fullName>
    </recommendedName>
</protein>
<dbReference type="PANTHER" id="PTHR24250">
    <property type="entry name" value="CHYMOTRYPSIN-RELATED"/>
    <property type="match status" value="1"/>
</dbReference>
<keyword evidence="7" id="KW-0732">Signal</keyword>
<dbReference type="FunFam" id="2.40.10.10:FF:000068">
    <property type="entry name" value="transmembrane protease serine 2"/>
    <property type="match status" value="1"/>
</dbReference>
<evidence type="ECO:0000256" key="3">
    <source>
        <dbReference type="ARBA" id="ARBA00023157"/>
    </source>
</evidence>
<sequence length="264" mass="29273">MKVFTVILFCVLAAVQIIHPYLAYNDEETRLDLPWLVHLRYSCLTLRGRLNSCVGTLYNNRWIITAASCLSELNIDDTLIESRYIWVRYAAPNVFRPGFVTETTKLKIHPEYDHKTGANDIGLIDIDRDIEFTDKIQPIALAAPDAEVPETGRACGYGEKEGEAGEDLFCVNVTLSEADGLLLAQTNINATKYDLGAALVSEGKVHGILVRTADENSAGAFLSTSKYVAWIEEETADKEPEDEEEKISVVDGDDVLIAEPILTF</sequence>
<evidence type="ECO:0000256" key="4">
    <source>
        <dbReference type="ARBA" id="ARBA00023240"/>
    </source>
</evidence>
<dbReference type="InterPro" id="IPR043504">
    <property type="entry name" value="Peptidase_S1_PA_chymotrypsin"/>
</dbReference>
<reference evidence="9" key="1">
    <citation type="submission" date="2021-02" db="EMBL/GenBank/DDBJ databases">
        <authorList>
            <person name="Steward A R."/>
        </authorList>
    </citation>
    <scope>NUCLEOTIDE SEQUENCE</scope>
</reference>
<dbReference type="EMBL" id="CAJOBZ010000079">
    <property type="protein sequence ID" value="CAF4956003.1"/>
    <property type="molecule type" value="Genomic_DNA"/>
</dbReference>
<dbReference type="InterPro" id="IPR001254">
    <property type="entry name" value="Trypsin_dom"/>
</dbReference>
<keyword evidence="4" id="KW-1199">Hemostasis impairing toxin</keyword>
<evidence type="ECO:0000313" key="9">
    <source>
        <dbReference type="EMBL" id="CAF4956003.1"/>
    </source>
</evidence>
<dbReference type="AlphaFoldDB" id="A0A821YL40"/>
<comment type="function">
    <text evidence="5">Fibrinolytic activity; shows preferential cleavage of Arg-Gly bonds in all three fibrinogen chains. Contact with the caterpillars causes severe bleeding, due the anticoagulant effect of the protein.</text>
</comment>
<dbReference type="GO" id="GO:0090729">
    <property type="term" value="F:toxin activity"/>
    <property type="evidence" value="ECO:0007669"/>
    <property type="project" value="UniProtKB-KW"/>
</dbReference>
<keyword evidence="10" id="KW-1185">Reference proteome</keyword>
<accession>A0A821YL40</accession>
<feature type="signal peptide" evidence="7">
    <location>
        <begin position="1"/>
        <end position="23"/>
    </location>
</feature>
<comment type="caution">
    <text evidence="9">The sequence shown here is derived from an EMBL/GenBank/DDBJ whole genome shotgun (WGS) entry which is preliminary data.</text>
</comment>
<evidence type="ECO:0000313" key="10">
    <source>
        <dbReference type="Proteomes" id="UP000663880"/>
    </source>
</evidence>
<dbReference type="InterPro" id="IPR009003">
    <property type="entry name" value="Peptidase_S1_PA"/>
</dbReference>
<dbReference type="GO" id="GO:0004252">
    <property type="term" value="F:serine-type endopeptidase activity"/>
    <property type="evidence" value="ECO:0007669"/>
    <property type="project" value="InterPro"/>
</dbReference>
<evidence type="ECO:0000256" key="1">
    <source>
        <dbReference type="ARBA" id="ARBA00004239"/>
    </source>
</evidence>
<evidence type="ECO:0000256" key="5">
    <source>
        <dbReference type="ARBA" id="ARBA00055534"/>
    </source>
</evidence>
<dbReference type="OrthoDB" id="7840639at2759"/>
<feature type="domain" description="Peptidase S1" evidence="8">
    <location>
        <begin position="17"/>
        <end position="236"/>
    </location>
</feature>
<name>A0A821YL40_9NEOP</name>
<feature type="chain" id="PRO_5032531502" description="Peptidase S1 domain-containing protein" evidence="7">
    <location>
        <begin position="24"/>
        <end position="264"/>
    </location>
</feature>
<gene>
    <name evidence="9" type="ORF">PMACD_LOCUS16205</name>
</gene>
<dbReference type="Pfam" id="PF00089">
    <property type="entry name" value="Trypsin"/>
    <property type="match status" value="1"/>
</dbReference>
<proteinExistence type="predicted"/>
<dbReference type="Gene3D" id="2.40.10.10">
    <property type="entry name" value="Trypsin-like serine proteases"/>
    <property type="match status" value="1"/>
</dbReference>
<evidence type="ECO:0000259" key="8">
    <source>
        <dbReference type="PROSITE" id="PS50240"/>
    </source>
</evidence>
<keyword evidence="6" id="KW-1205">Fibrinolytic toxin</keyword>
<comment type="subcellular location">
    <subcellularLocation>
        <location evidence="1">Secreted</location>
        <location evidence="1">Extracellular space</location>
    </subcellularLocation>
</comment>
<dbReference type="PANTHER" id="PTHR24250:SF27">
    <property type="entry name" value="ELASTASE 2 LIKE"/>
    <property type="match status" value="1"/>
</dbReference>